<name>A0ABR5AJF2_9BACL</name>
<evidence type="ECO:0000313" key="2">
    <source>
        <dbReference type="Proteomes" id="UP000031967"/>
    </source>
</evidence>
<keyword evidence="2" id="KW-1185">Reference proteome</keyword>
<proteinExistence type="predicted"/>
<accession>A0ABR5AJF2</accession>
<gene>
    <name evidence="1" type="ORF">SD70_09085</name>
</gene>
<dbReference type="Proteomes" id="UP000031967">
    <property type="component" value="Unassembled WGS sequence"/>
</dbReference>
<sequence length="123" mass="13645">MPTLFVPTLPQLADDIIRKLTPYSVPQEQWKLTAAAHSETLLWLRLEQRGEGPQVLLGIPSAIADMILEGLGENAIREAWNEPEARLLDIEQLSQSLPAGDRKLLIAPVPSAHFGDIRVTVLY</sequence>
<dbReference type="EMBL" id="JXAK01000012">
    <property type="protein sequence ID" value="KIL41171.1"/>
    <property type="molecule type" value="Genomic_DNA"/>
</dbReference>
<comment type="caution">
    <text evidence="1">The sequence shown here is derived from an EMBL/GenBank/DDBJ whole genome shotgun (WGS) entry which is preliminary data.</text>
</comment>
<organism evidence="1 2">
    <name type="scientific">Gordoniibacillus kamchatkensis</name>
    <dbReference type="NCBI Taxonomy" id="1590651"/>
    <lineage>
        <taxon>Bacteria</taxon>
        <taxon>Bacillati</taxon>
        <taxon>Bacillota</taxon>
        <taxon>Bacilli</taxon>
        <taxon>Bacillales</taxon>
        <taxon>Paenibacillaceae</taxon>
        <taxon>Gordoniibacillus</taxon>
    </lineage>
</organism>
<dbReference type="RefSeq" id="WP_041047262.1">
    <property type="nucleotide sequence ID" value="NZ_JXAK01000012.1"/>
</dbReference>
<reference evidence="1 2" key="1">
    <citation type="submission" date="2014-12" db="EMBL/GenBank/DDBJ databases">
        <title>Draft genome sequence of Paenibacillus kamchatkensis strain B-2647.</title>
        <authorList>
            <person name="Karlyshev A.V."/>
            <person name="Kudryashova E.B."/>
        </authorList>
    </citation>
    <scope>NUCLEOTIDE SEQUENCE [LARGE SCALE GENOMIC DNA]</scope>
    <source>
        <strain evidence="1 2">VKM B-2647</strain>
    </source>
</reference>
<protein>
    <submittedName>
        <fullName evidence="1">Uncharacterized protein</fullName>
    </submittedName>
</protein>
<evidence type="ECO:0000313" key="1">
    <source>
        <dbReference type="EMBL" id="KIL41171.1"/>
    </source>
</evidence>